<evidence type="ECO:0000313" key="4">
    <source>
        <dbReference type="EMBL" id="EMF16806.1"/>
    </source>
</evidence>
<dbReference type="OrthoDB" id="3897607at2759"/>
<dbReference type="PANTHER" id="PTHR39614">
    <property type="entry name" value="INTEGRAL MEMBRANE PROTEIN"/>
    <property type="match status" value="1"/>
</dbReference>
<feature type="transmembrane region" description="Helical" evidence="2">
    <location>
        <begin position="204"/>
        <end position="226"/>
    </location>
</feature>
<dbReference type="EMBL" id="KB456260">
    <property type="protein sequence ID" value="EMF16806.1"/>
    <property type="molecule type" value="Genomic_DNA"/>
</dbReference>
<dbReference type="HOGENOM" id="CLU_036632_1_0_1"/>
<gene>
    <name evidence="4" type="ORF">SEPMUDRAFT_104137</name>
</gene>
<dbReference type="eggNOG" id="ENOG502RAM8">
    <property type="taxonomic scope" value="Eukaryota"/>
</dbReference>
<feature type="transmembrane region" description="Helical" evidence="2">
    <location>
        <begin position="20"/>
        <end position="41"/>
    </location>
</feature>
<dbReference type="AlphaFoldDB" id="N1QHT1"/>
<proteinExistence type="predicted"/>
<feature type="transmembrane region" description="Helical" evidence="2">
    <location>
        <begin position="246"/>
        <end position="273"/>
    </location>
</feature>
<evidence type="ECO:0000256" key="2">
    <source>
        <dbReference type="SAM" id="Phobius"/>
    </source>
</evidence>
<organism evidence="4 5">
    <name type="scientific">Sphaerulina musiva (strain SO2202)</name>
    <name type="common">Poplar stem canker fungus</name>
    <name type="synonym">Septoria musiva</name>
    <dbReference type="NCBI Taxonomy" id="692275"/>
    <lineage>
        <taxon>Eukaryota</taxon>
        <taxon>Fungi</taxon>
        <taxon>Dikarya</taxon>
        <taxon>Ascomycota</taxon>
        <taxon>Pezizomycotina</taxon>
        <taxon>Dothideomycetes</taxon>
        <taxon>Dothideomycetidae</taxon>
        <taxon>Mycosphaerellales</taxon>
        <taxon>Mycosphaerellaceae</taxon>
        <taxon>Sphaerulina</taxon>
    </lineage>
</organism>
<feature type="domain" description="Rhodopsin" evidence="3">
    <location>
        <begin position="41"/>
        <end position="273"/>
    </location>
</feature>
<evidence type="ECO:0000313" key="5">
    <source>
        <dbReference type="Proteomes" id="UP000016931"/>
    </source>
</evidence>
<dbReference type="Pfam" id="PF20684">
    <property type="entry name" value="Fung_rhodopsin"/>
    <property type="match status" value="1"/>
</dbReference>
<protein>
    <recommendedName>
        <fullName evidence="3">Rhodopsin domain-containing protein</fullName>
    </recommendedName>
</protein>
<dbReference type="Proteomes" id="UP000016931">
    <property type="component" value="Unassembled WGS sequence"/>
</dbReference>
<keyword evidence="2" id="KW-0472">Membrane</keyword>
<feature type="transmembrane region" description="Helical" evidence="2">
    <location>
        <begin position="168"/>
        <end position="192"/>
    </location>
</feature>
<keyword evidence="2" id="KW-0812">Transmembrane</keyword>
<dbReference type="PANTHER" id="PTHR39614:SF2">
    <property type="entry name" value="INTEGRAL MEMBRANE PROTEIN"/>
    <property type="match status" value="1"/>
</dbReference>
<reference evidence="4 5" key="1">
    <citation type="journal article" date="2012" name="PLoS Pathog.">
        <title>Diverse lifestyles and strategies of plant pathogenesis encoded in the genomes of eighteen Dothideomycetes fungi.</title>
        <authorList>
            <person name="Ohm R.A."/>
            <person name="Feau N."/>
            <person name="Henrissat B."/>
            <person name="Schoch C.L."/>
            <person name="Horwitz B.A."/>
            <person name="Barry K.W."/>
            <person name="Condon B.J."/>
            <person name="Copeland A.C."/>
            <person name="Dhillon B."/>
            <person name="Glaser F."/>
            <person name="Hesse C.N."/>
            <person name="Kosti I."/>
            <person name="LaButti K."/>
            <person name="Lindquist E.A."/>
            <person name="Lucas S."/>
            <person name="Salamov A.A."/>
            <person name="Bradshaw R.E."/>
            <person name="Ciuffetti L."/>
            <person name="Hamelin R.C."/>
            <person name="Kema G.H.J."/>
            <person name="Lawrence C."/>
            <person name="Scott J.A."/>
            <person name="Spatafora J.W."/>
            <person name="Turgeon B.G."/>
            <person name="de Wit P.J.G.M."/>
            <person name="Zhong S."/>
            <person name="Goodwin S.B."/>
            <person name="Grigoriev I.V."/>
        </authorList>
    </citation>
    <scope>NUCLEOTIDE SEQUENCE [LARGE SCALE GENOMIC DNA]</scope>
    <source>
        <strain evidence="4 5">SO2202</strain>
    </source>
</reference>
<keyword evidence="2" id="KW-1133">Transmembrane helix</keyword>
<feature type="transmembrane region" description="Helical" evidence="2">
    <location>
        <begin position="136"/>
        <end position="156"/>
    </location>
</feature>
<feature type="transmembrane region" description="Helical" evidence="2">
    <location>
        <begin position="53"/>
        <end position="79"/>
    </location>
</feature>
<name>N1QHT1_SPHMS</name>
<evidence type="ECO:0000256" key="1">
    <source>
        <dbReference type="SAM" id="MobiDB-lite"/>
    </source>
</evidence>
<accession>N1QHT1</accession>
<keyword evidence="5" id="KW-1185">Reference proteome</keyword>
<feature type="transmembrane region" description="Helical" evidence="2">
    <location>
        <begin position="99"/>
        <end position="124"/>
    </location>
</feature>
<dbReference type="OMA" id="TEVAMHF"/>
<sequence length="423" mass="46038">MEGDSETSAEWSTAISDRERGPLVTITACLMLVAMFFFLAFRMTIRWPWRKLLGFDDLVVVLGSLVATGQAVAVFRAIHFGLGQHREDLGSEDIGRLKHAALASDILSVIALTCSKLAVSLLILRLSTFKRHVLAARIITVLICIWGVIATTSSSISSTSNVKARKDGWIGVGAYSVVLETSLFLLPIYLVWSLQMRLSAKLTIILGFAFRIPASALALARVLAVAKMLSIEASQSGSTLDLPWDFVRPTIFAIIEVNYSLMAATIPCMHLFLRQFSTGYLGTTLQQVEPSIGGGTGQFSSTGTMKGASGSGSDSYILSSMRSSHTRHTITRTRRESHINKHGARETTRQRSGSGDEDLLKRNDGNTTTTCVIHPDQITTEGDGESRVSVMSSGSDGIVVRQTVEVKWEEDAPRAAERALLQR</sequence>
<dbReference type="RefSeq" id="XP_016764927.1">
    <property type="nucleotide sequence ID" value="XM_016900529.1"/>
</dbReference>
<evidence type="ECO:0000259" key="3">
    <source>
        <dbReference type="Pfam" id="PF20684"/>
    </source>
</evidence>
<feature type="compositionally biased region" description="Basic and acidic residues" evidence="1">
    <location>
        <begin position="333"/>
        <end position="349"/>
    </location>
</feature>
<feature type="region of interest" description="Disordered" evidence="1">
    <location>
        <begin position="321"/>
        <end position="371"/>
    </location>
</feature>
<dbReference type="STRING" id="692275.N1QHT1"/>
<dbReference type="GeneID" id="27897666"/>
<dbReference type="InterPro" id="IPR049326">
    <property type="entry name" value="Rhodopsin_dom_fungi"/>
</dbReference>